<dbReference type="eggNOG" id="COG4219">
    <property type="taxonomic scope" value="Bacteria"/>
</dbReference>
<accession>A4CE54</accession>
<dbReference type="EMBL" id="AAOH01000008">
    <property type="protein sequence ID" value="EAR26866.1"/>
    <property type="molecule type" value="Genomic_DNA"/>
</dbReference>
<dbReference type="GO" id="GO:0015031">
    <property type="term" value="P:protein transport"/>
    <property type="evidence" value="ECO:0007669"/>
    <property type="project" value="UniProtKB-UniRule"/>
</dbReference>
<dbReference type="Proteomes" id="UP000006201">
    <property type="component" value="Unassembled WGS sequence"/>
</dbReference>
<evidence type="ECO:0000256" key="4">
    <source>
        <dbReference type="ARBA" id="ARBA00023136"/>
    </source>
</evidence>
<keyword evidence="5" id="KW-0997">Cell inner membrane</keyword>
<sequence length="400" mass="45298">MIDWIFSQQVVLSSAILLMLLLERTMIRQLSARLTYLLWLLLPLVLLANNLPSALKPQTTFEIPSYVVQLSANSDESFNYHFSVLLWLFGCIGSGLLCVFAHKQHVAFNDEPAFSIKNNELKPVKIVSSAHVASPILIGFLRPKLVLPVNYQQLYSTEQLSMIIEHELCHYRRKDAFFNLLAVSLLCLFWFNPLSWLGYQSYRRLQELACDETVLENKSVEECLAYGKAMLLSIENNQHQLYAYTHYTEKRTMLNRLNFIKNRSSKKPFVQFAMLTLITGLLGGVAVAGDHATKEGAQADSKVSPIMRIEPKYPADAVAQKIEGSVVLKYDINPAGQVKNVSVVSAQPEKVFEKNATVALEQWQYKATTQGAQNLLVQLDFLLSEESKQSDLLERIKVVH</sequence>
<name>A4CE54_9GAMM</name>
<feature type="transmembrane region" description="Helical" evidence="5">
    <location>
        <begin position="34"/>
        <end position="51"/>
    </location>
</feature>
<evidence type="ECO:0000259" key="6">
    <source>
        <dbReference type="PROSITE" id="PS52015"/>
    </source>
</evidence>
<evidence type="ECO:0000256" key="3">
    <source>
        <dbReference type="ARBA" id="ARBA00022989"/>
    </source>
</evidence>
<keyword evidence="5" id="KW-0653">Protein transport</keyword>
<keyword evidence="4 5" id="KW-0472">Membrane</keyword>
<protein>
    <recommendedName>
        <fullName evidence="5">Protein TonB</fullName>
    </recommendedName>
</protein>
<feature type="domain" description="TonB C-terminal" evidence="6">
    <location>
        <begin position="298"/>
        <end position="390"/>
    </location>
</feature>
<organism evidence="7 8">
    <name type="scientific">Pseudoalteromonas tunicata D2</name>
    <dbReference type="NCBI Taxonomy" id="87626"/>
    <lineage>
        <taxon>Bacteria</taxon>
        <taxon>Pseudomonadati</taxon>
        <taxon>Pseudomonadota</taxon>
        <taxon>Gammaproteobacteria</taxon>
        <taxon>Alteromonadales</taxon>
        <taxon>Pseudoalteromonadaceae</taxon>
        <taxon>Pseudoalteromonas</taxon>
    </lineage>
</organism>
<feature type="transmembrane region" description="Helical" evidence="5">
    <location>
        <begin position="269"/>
        <end position="289"/>
    </location>
</feature>
<dbReference type="InterPro" id="IPR008756">
    <property type="entry name" value="Peptidase_M56"/>
</dbReference>
<dbReference type="SUPFAM" id="SSF74653">
    <property type="entry name" value="TolA/TonB C-terminal domain"/>
    <property type="match status" value="1"/>
</dbReference>
<dbReference type="InterPro" id="IPR006260">
    <property type="entry name" value="TonB/TolA_C"/>
</dbReference>
<keyword evidence="8" id="KW-1185">Reference proteome</keyword>
<dbReference type="Gene3D" id="3.30.2420.10">
    <property type="entry name" value="TonB"/>
    <property type="match status" value="1"/>
</dbReference>
<dbReference type="AlphaFoldDB" id="A4CE54"/>
<comment type="function">
    <text evidence="5">Interacts with outer membrane receptor proteins that carry out high-affinity binding and energy dependent uptake into the periplasmic space of specific substrates. It could act to transduce energy from the cytoplasmic membrane to specific energy-requiring processes in the outer membrane, resulting in the release into the periplasm of ligands bound by these outer membrane proteins.</text>
</comment>
<dbReference type="RefSeq" id="WP_009839109.1">
    <property type="nucleotide sequence ID" value="NZ_AAOH01000008.1"/>
</dbReference>
<reference evidence="7 8" key="1">
    <citation type="submission" date="2006-02" db="EMBL/GenBank/DDBJ databases">
        <authorList>
            <person name="Moran M.A."/>
            <person name="Kjelleberg S."/>
            <person name="Egan S."/>
            <person name="Saunders N."/>
            <person name="Thomas T."/>
            <person name="Ferriera S."/>
            <person name="Johnson J."/>
            <person name="Kravitz S."/>
            <person name="Halpern A."/>
            <person name="Remington K."/>
            <person name="Beeson K."/>
            <person name="Tran B."/>
            <person name="Rogers Y.-H."/>
            <person name="Friedman R."/>
            <person name="Venter J.C."/>
        </authorList>
    </citation>
    <scope>NUCLEOTIDE SEQUENCE [LARGE SCALE GENOMIC DNA]</scope>
    <source>
        <strain evidence="7 8">D2</strain>
    </source>
</reference>
<evidence type="ECO:0000313" key="7">
    <source>
        <dbReference type="EMBL" id="EAR26866.1"/>
    </source>
</evidence>
<feature type="transmembrane region" description="Helical" evidence="5">
    <location>
        <begin position="80"/>
        <end position="102"/>
    </location>
</feature>
<dbReference type="PANTHER" id="PTHR34978">
    <property type="entry name" value="POSSIBLE SENSOR-TRANSDUCER PROTEIN BLAR"/>
    <property type="match status" value="1"/>
</dbReference>
<comment type="caution">
    <text evidence="5">Lacks conserved residue(s) required for the propagation of feature annotation.</text>
</comment>
<dbReference type="Pfam" id="PF03544">
    <property type="entry name" value="TonB_C"/>
    <property type="match status" value="1"/>
</dbReference>
<comment type="caution">
    <text evidence="7">The sequence shown here is derived from an EMBL/GenBank/DDBJ whole genome shotgun (WGS) entry which is preliminary data.</text>
</comment>
<dbReference type="PRINTS" id="PR01374">
    <property type="entry name" value="TONBPROTEIN"/>
</dbReference>
<keyword evidence="5" id="KW-1003">Cell membrane</keyword>
<gene>
    <name evidence="7" type="ORF">PTD2_09808</name>
</gene>
<dbReference type="PROSITE" id="PS52015">
    <property type="entry name" value="TONB_CTD"/>
    <property type="match status" value="1"/>
</dbReference>
<keyword evidence="3 5" id="KW-1133">Transmembrane helix</keyword>
<keyword evidence="2 5" id="KW-0812">Transmembrane</keyword>
<dbReference type="InterPro" id="IPR037682">
    <property type="entry name" value="TonB_C"/>
</dbReference>
<evidence type="ECO:0000256" key="1">
    <source>
        <dbReference type="ARBA" id="ARBA00004167"/>
    </source>
</evidence>
<dbReference type="GO" id="GO:0031992">
    <property type="term" value="F:energy transducer activity"/>
    <property type="evidence" value="ECO:0007669"/>
    <property type="project" value="InterPro"/>
</dbReference>
<dbReference type="InterPro" id="IPR052173">
    <property type="entry name" value="Beta-lactam_resp_regulator"/>
</dbReference>
<dbReference type="HOGENOM" id="CLU_055288_0_0_6"/>
<dbReference type="CDD" id="cd07341">
    <property type="entry name" value="M56_BlaR1_MecR1_like"/>
    <property type="match status" value="1"/>
</dbReference>
<dbReference type="eggNOG" id="COG0810">
    <property type="taxonomic scope" value="Bacteria"/>
</dbReference>
<feature type="transmembrane region" description="Helical" evidence="5">
    <location>
        <begin position="176"/>
        <end position="199"/>
    </location>
</feature>
<evidence type="ECO:0000256" key="5">
    <source>
        <dbReference type="RuleBase" id="RU362123"/>
    </source>
</evidence>
<feature type="transmembrane region" description="Helical" evidence="5">
    <location>
        <begin position="6"/>
        <end position="22"/>
    </location>
</feature>
<dbReference type="Pfam" id="PF05569">
    <property type="entry name" value="Peptidase_M56"/>
    <property type="match status" value="1"/>
</dbReference>
<dbReference type="GO" id="GO:0030288">
    <property type="term" value="C:outer membrane-bounded periplasmic space"/>
    <property type="evidence" value="ECO:0007669"/>
    <property type="project" value="InterPro"/>
</dbReference>
<dbReference type="InterPro" id="IPR003538">
    <property type="entry name" value="TonB"/>
</dbReference>
<dbReference type="GO" id="GO:0055085">
    <property type="term" value="P:transmembrane transport"/>
    <property type="evidence" value="ECO:0007669"/>
    <property type="project" value="InterPro"/>
</dbReference>
<dbReference type="PANTHER" id="PTHR34978:SF3">
    <property type="entry name" value="SLR0241 PROTEIN"/>
    <property type="match status" value="1"/>
</dbReference>
<dbReference type="GO" id="GO:0015891">
    <property type="term" value="P:siderophore transport"/>
    <property type="evidence" value="ECO:0007669"/>
    <property type="project" value="InterPro"/>
</dbReference>
<evidence type="ECO:0000256" key="2">
    <source>
        <dbReference type="ARBA" id="ARBA00022692"/>
    </source>
</evidence>
<comment type="similarity">
    <text evidence="5">Belongs to the TonB family.</text>
</comment>
<dbReference type="GO" id="GO:0005886">
    <property type="term" value="C:plasma membrane"/>
    <property type="evidence" value="ECO:0007669"/>
    <property type="project" value="UniProtKB-SubCell"/>
</dbReference>
<evidence type="ECO:0000313" key="8">
    <source>
        <dbReference type="Proteomes" id="UP000006201"/>
    </source>
</evidence>
<keyword evidence="5" id="KW-0813">Transport</keyword>
<keyword evidence="5" id="KW-0735">Signal-anchor</keyword>
<proteinExistence type="inferred from homology"/>
<dbReference type="STRING" id="87626.PTD2_09808"/>
<dbReference type="NCBIfam" id="TIGR01352">
    <property type="entry name" value="tonB_Cterm"/>
    <property type="match status" value="1"/>
</dbReference>
<comment type="subcellular location">
    <subcellularLocation>
        <location evidence="5">Cell inner membrane</location>
        <topology evidence="5">Single-pass membrane protein</topology>
        <orientation evidence="5">Periplasmic side</orientation>
    </subcellularLocation>
    <subcellularLocation>
        <location evidence="1">Membrane</location>
        <topology evidence="1">Single-pass membrane protein</topology>
    </subcellularLocation>
</comment>